<dbReference type="Pfam" id="PF15802">
    <property type="entry name" value="DCAF17"/>
    <property type="match status" value="2"/>
</dbReference>
<dbReference type="Proteomes" id="UP000694727">
    <property type="component" value="Unplaced"/>
</dbReference>
<reference evidence="1" key="1">
    <citation type="submission" date="2025-05" db="UniProtKB">
        <authorList>
            <consortium name="Ensembl"/>
        </authorList>
    </citation>
    <scope>IDENTIFICATION</scope>
</reference>
<protein>
    <submittedName>
        <fullName evidence="1">DDB1 and CUL4 associated factor 17</fullName>
    </submittedName>
</protein>
<dbReference type="Ensembl" id="ENSSSCT00025056846.1">
    <property type="protein sequence ID" value="ENSSSCP00025024040.1"/>
    <property type="gene ID" value="ENSSSCG00025041263.1"/>
</dbReference>
<proteinExistence type="predicted"/>
<dbReference type="Ensembl" id="ENSSSCT00040081640.1">
    <property type="protein sequence ID" value="ENSSSCP00040035495.1"/>
    <property type="gene ID" value="ENSSSCG00040059804.1"/>
</dbReference>
<dbReference type="PANTHER" id="PTHR14815:SF2">
    <property type="entry name" value="DDB1- AND CUL4-ASSOCIATED FACTOR 17"/>
    <property type="match status" value="1"/>
</dbReference>
<dbReference type="InterPro" id="IPR031620">
    <property type="entry name" value="DCAF17"/>
</dbReference>
<dbReference type="Proteomes" id="UP000694722">
    <property type="component" value="Unplaced"/>
</dbReference>
<name>A0A8D0S1L4_PIG</name>
<dbReference type="GO" id="GO:0016567">
    <property type="term" value="P:protein ubiquitination"/>
    <property type="evidence" value="ECO:0007669"/>
    <property type="project" value="InterPro"/>
</dbReference>
<gene>
    <name evidence="1" type="primary">DCAF17</name>
</gene>
<organism evidence="1 2">
    <name type="scientific">Sus scrofa</name>
    <name type="common">Pig</name>
    <dbReference type="NCBI Taxonomy" id="9823"/>
    <lineage>
        <taxon>Eukaryota</taxon>
        <taxon>Metazoa</taxon>
        <taxon>Chordata</taxon>
        <taxon>Craniata</taxon>
        <taxon>Vertebrata</taxon>
        <taxon>Euteleostomi</taxon>
        <taxon>Mammalia</taxon>
        <taxon>Eutheria</taxon>
        <taxon>Laurasiatheria</taxon>
        <taxon>Artiodactyla</taxon>
        <taxon>Suina</taxon>
        <taxon>Suidae</taxon>
        <taxon>Sus</taxon>
    </lineage>
</organism>
<evidence type="ECO:0000313" key="1">
    <source>
        <dbReference type="Ensembl" id="ENSSSCP00025024040.1"/>
    </source>
</evidence>
<dbReference type="PANTHER" id="PTHR14815">
    <property type="entry name" value="DDB1- AND CUL4-ASSOCIATED FACTOR 17"/>
    <property type="match status" value="1"/>
</dbReference>
<sequence length="462" mass="52097">MGPSQKPNVCCRLSRRALGFFSRDAGVVQRTNLGILRALVCQESTKFKNVWTTHSKSPIAYERGRIYFDNYRCCVSSVASEPRKLYEMPKCSKSEKIEDALLWECPVGEMLPNSSDYKSSLIALTAHNWLLRISATTGKVLEKIYLASYCKFRYLSWDTPQEVIAIKSAQNKSSALARQAGIQQPVLLYLAVFHVLPFSLIGILEINKKIFGNVTDATLSHGILIVMYSSGLVRLYSFQAITEQFMQQKLDLGCACRWGGTTGTVGEAPFGIPCNIKITDTPPLLFEVSSLENAFQIGGHPWHYIITPNKKKQKGVFHICALKDNSLNENLPTVTASGRVVKKSFNLLDDDPEQETFKIVDYEDELDLLSVVAVTQIDAEGKAHLDFHCNEYGTLLKSIPLVESWDVTYSHEVYFDRDLVLHIEQKPSRVFSCYVYQMVCDHGDEEETTNRSCKKDCGNFKF</sequence>
<accession>A0A8D0S1L4</accession>
<dbReference type="AlphaFoldDB" id="A0A8D0S1L4"/>
<evidence type="ECO:0000313" key="2">
    <source>
        <dbReference type="Proteomes" id="UP000694727"/>
    </source>
</evidence>